<evidence type="ECO:0000313" key="4">
    <source>
        <dbReference type="WBParaSite" id="ALUE_0001420401-mRNA-1"/>
    </source>
</evidence>
<sequence length="305" mass="33526">MALYPTLEDMVVDQYQTMQRENDSAAYMTSSFPQPSAPIYESRYSPNRSSSYLRINWRVQCSKSFAACTYPALPPYFKSAAHAATATTQAETASTGSGATSTNRDGQIVLRTTAMIAPITSQSTGLMRANVTHGVRQVVLAMDNNGKYGMRFRSINKGIFVQFVADGSPAAAAGIRFGDQILKINDTEMVGMNADKAMDLMTKAKNPDNLLVTLRDRPFERTITLHKDSNGNLGFTHKENLITAIVKDSSASRNGLLTNHRILEVDGRNVMAYKSKDVKACLSEAPQTVTLTIMPDELYDELVKK</sequence>
<dbReference type="PROSITE" id="PS50106">
    <property type="entry name" value="PDZ"/>
    <property type="match status" value="2"/>
</dbReference>
<dbReference type="GO" id="GO:0005737">
    <property type="term" value="C:cytoplasm"/>
    <property type="evidence" value="ECO:0007669"/>
    <property type="project" value="TreeGrafter"/>
</dbReference>
<dbReference type="Proteomes" id="UP000036681">
    <property type="component" value="Unplaced"/>
</dbReference>
<dbReference type="InterPro" id="IPR051230">
    <property type="entry name" value="APP-Binding"/>
</dbReference>
<keyword evidence="1" id="KW-0677">Repeat</keyword>
<dbReference type="PANTHER" id="PTHR12345">
    <property type="entry name" value="SYNTENIN RELATED"/>
    <property type="match status" value="1"/>
</dbReference>
<protein>
    <submittedName>
        <fullName evidence="4">PDZ domain-containing protein</fullName>
    </submittedName>
</protein>
<dbReference type="GO" id="GO:0005886">
    <property type="term" value="C:plasma membrane"/>
    <property type="evidence" value="ECO:0007669"/>
    <property type="project" value="TreeGrafter"/>
</dbReference>
<dbReference type="Gene3D" id="2.30.42.10">
    <property type="match status" value="2"/>
</dbReference>
<evidence type="ECO:0000256" key="1">
    <source>
        <dbReference type="ARBA" id="ARBA00022737"/>
    </source>
</evidence>
<dbReference type="Pfam" id="PF00595">
    <property type="entry name" value="PDZ"/>
    <property type="match status" value="2"/>
</dbReference>
<keyword evidence="3" id="KW-1185">Reference proteome</keyword>
<proteinExistence type="predicted"/>
<evidence type="ECO:0000259" key="2">
    <source>
        <dbReference type="PROSITE" id="PS50106"/>
    </source>
</evidence>
<dbReference type="AlphaFoldDB" id="A0A0M3I9P3"/>
<dbReference type="WBParaSite" id="ALUE_0001420401-mRNA-1">
    <property type="protein sequence ID" value="ALUE_0001420401-mRNA-1"/>
    <property type="gene ID" value="ALUE_0001420401"/>
</dbReference>
<dbReference type="SUPFAM" id="SSF50156">
    <property type="entry name" value="PDZ domain-like"/>
    <property type="match status" value="2"/>
</dbReference>
<dbReference type="PANTHER" id="PTHR12345:SF3">
    <property type="entry name" value="PDZ DOMAIN-CONTAINING PROTEIN"/>
    <property type="match status" value="1"/>
</dbReference>
<dbReference type="InterPro" id="IPR001478">
    <property type="entry name" value="PDZ"/>
</dbReference>
<feature type="domain" description="PDZ" evidence="2">
    <location>
        <begin position="137"/>
        <end position="216"/>
    </location>
</feature>
<name>A0A0M3I9P3_ASCLU</name>
<feature type="domain" description="PDZ" evidence="2">
    <location>
        <begin position="222"/>
        <end position="297"/>
    </location>
</feature>
<organism evidence="3 4">
    <name type="scientific">Ascaris lumbricoides</name>
    <name type="common">Giant roundworm</name>
    <dbReference type="NCBI Taxonomy" id="6252"/>
    <lineage>
        <taxon>Eukaryota</taxon>
        <taxon>Metazoa</taxon>
        <taxon>Ecdysozoa</taxon>
        <taxon>Nematoda</taxon>
        <taxon>Chromadorea</taxon>
        <taxon>Rhabditida</taxon>
        <taxon>Spirurina</taxon>
        <taxon>Ascaridomorpha</taxon>
        <taxon>Ascaridoidea</taxon>
        <taxon>Ascarididae</taxon>
        <taxon>Ascaris</taxon>
    </lineage>
</organism>
<reference evidence="4" key="1">
    <citation type="submission" date="2017-02" db="UniProtKB">
        <authorList>
            <consortium name="WormBaseParasite"/>
        </authorList>
    </citation>
    <scope>IDENTIFICATION</scope>
</reference>
<accession>A0A0M3I9P3</accession>
<evidence type="ECO:0000313" key="3">
    <source>
        <dbReference type="Proteomes" id="UP000036681"/>
    </source>
</evidence>
<dbReference type="SMART" id="SM00228">
    <property type="entry name" value="PDZ"/>
    <property type="match status" value="2"/>
</dbReference>
<dbReference type="InterPro" id="IPR036034">
    <property type="entry name" value="PDZ_sf"/>
</dbReference>